<sequence>MAGEKSFPTFKIFKNAQIVETIEGADKAKLSNAVKKIAAEADGDGAEGGYGKTSATSWLGAALAKGYRDVTDQVDVRGLDLMNSDSSGGSARDLFANGAPSALGSGKGSADKKDWVESDTDEQMMLFMPFQSTLKVHSLHVTSLAQEETMRPKTIRLYKNRAHTLGFDEADDIEATQTVELSPEDWDDKTGTARIELRFVKFQNITSLVLFVADGDGDAEKTRLDRIRLIGESGEKREMGKLEKIGDGTE</sequence>
<dbReference type="InterPro" id="IPR010400">
    <property type="entry name" value="PITH_dom"/>
</dbReference>
<protein>
    <recommendedName>
        <fullName evidence="4">PITH domain-containing protein</fullName>
    </recommendedName>
</protein>
<reference evidence="5" key="1">
    <citation type="submission" date="2021-03" db="EMBL/GenBank/DDBJ databases">
        <authorList>
            <person name="Tagirdzhanova G."/>
        </authorList>
    </citation>
    <scope>NUCLEOTIDE SEQUENCE</scope>
</reference>
<dbReference type="OrthoDB" id="2121326at2759"/>
<evidence type="ECO:0000259" key="4">
    <source>
        <dbReference type="PROSITE" id="PS51532"/>
    </source>
</evidence>
<dbReference type="AlphaFoldDB" id="A0A8H3FIC8"/>
<feature type="domain" description="PITH" evidence="4">
    <location>
        <begin position="59"/>
        <end position="249"/>
    </location>
</feature>
<comment type="caution">
    <text evidence="5">The sequence shown here is derived from an EMBL/GenBank/DDBJ whole genome shotgun (WGS) entry which is preliminary data.</text>
</comment>
<dbReference type="InterPro" id="IPR037047">
    <property type="entry name" value="PITH_dom_sf"/>
</dbReference>
<evidence type="ECO:0000256" key="3">
    <source>
        <dbReference type="SAM" id="MobiDB-lite"/>
    </source>
</evidence>
<dbReference type="SUPFAM" id="SSF49785">
    <property type="entry name" value="Galactose-binding domain-like"/>
    <property type="match status" value="1"/>
</dbReference>
<dbReference type="Proteomes" id="UP000664169">
    <property type="component" value="Unassembled WGS sequence"/>
</dbReference>
<feature type="region of interest" description="Disordered" evidence="3">
    <location>
        <begin position="90"/>
        <end position="113"/>
    </location>
</feature>
<keyword evidence="2" id="KW-1015">Disulfide bond</keyword>
<dbReference type="Gene3D" id="2.60.120.470">
    <property type="entry name" value="PITH domain"/>
    <property type="match status" value="1"/>
</dbReference>
<dbReference type="Gene3D" id="3.40.30.10">
    <property type="entry name" value="Glutaredoxin"/>
    <property type="match status" value="1"/>
</dbReference>
<dbReference type="PANTHER" id="PTHR46115">
    <property type="entry name" value="THIOREDOXIN-LIKE PROTEIN 1"/>
    <property type="match status" value="1"/>
</dbReference>
<name>A0A8H3FIC8_9LECA</name>
<dbReference type="EMBL" id="CAJPDQ010000019">
    <property type="protein sequence ID" value="CAF9923342.1"/>
    <property type="molecule type" value="Genomic_DNA"/>
</dbReference>
<evidence type="ECO:0000256" key="2">
    <source>
        <dbReference type="ARBA" id="ARBA00023157"/>
    </source>
</evidence>
<accession>A0A8H3FIC8</accession>
<dbReference type="InterPro" id="IPR008979">
    <property type="entry name" value="Galactose-bd-like_sf"/>
</dbReference>
<organism evidence="5 6">
    <name type="scientific">Gomphillus americanus</name>
    <dbReference type="NCBI Taxonomy" id="1940652"/>
    <lineage>
        <taxon>Eukaryota</taxon>
        <taxon>Fungi</taxon>
        <taxon>Dikarya</taxon>
        <taxon>Ascomycota</taxon>
        <taxon>Pezizomycotina</taxon>
        <taxon>Lecanoromycetes</taxon>
        <taxon>OSLEUM clade</taxon>
        <taxon>Ostropomycetidae</taxon>
        <taxon>Ostropales</taxon>
        <taxon>Graphidaceae</taxon>
        <taxon>Gomphilloideae</taxon>
        <taxon>Gomphillus</taxon>
    </lineage>
</organism>
<comment type="similarity">
    <text evidence="1">Belongs to the thioredoxin family.</text>
</comment>
<evidence type="ECO:0000313" key="6">
    <source>
        <dbReference type="Proteomes" id="UP000664169"/>
    </source>
</evidence>
<dbReference type="GO" id="GO:0005737">
    <property type="term" value="C:cytoplasm"/>
    <property type="evidence" value="ECO:0007669"/>
    <property type="project" value="UniProtKB-ARBA"/>
</dbReference>
<dbReference type="Pfam" id="PF06201">
    <property type="entry name" value="PITH"/>
    <property type="match status" value="1"/>
</dbReference>
<evidence type="ECO:0000256" key="1">
    <source>
        <dbReference type="ARBA" id="ARBA00008987"/>
    </source>
</evidence>
<keyword evidence="6" id="KW-1185">Reference proteome</keyword>
<dbReference type="PROSITE" id="PS51532">
    <property type="entry name" value="PITH"/>
    <property type="match status" value="1"/>
</dbReference>
<proteinExistence type="inferred from homology"/>
<gene>
    <name evidence="5" type="ORF">GOMPHAMPRED_002814</name>
</gene>
<evidence type="ECO:0000313" key="5">
    <source>
        <dbReference type="EMBL" id="CAF9923342.1"/>
    </source>
</evidence>